<dbReference type="STRING" id="747676.F4RT20"/>
<comment type="subcellular location">
    <subcellularLocation>
        <location evidence="1 11">Endoplasmic reticulum membrane</location>
        <topology evidence="1 11">Multi-pass membrane protein</topology>
    </subcellularLocation>
</comment>
<evidence type="ECO:0000256" key="7">
    <source>
        <dbReference type="ARBA" id="ARBA00022824"/>
    </source>
</evidence>
<accession>F4RT20</accession>
<evidence type="ECO:0000256" key="11">
    <source>
        <dbReference type="RuleBase" id="RU363110"/>
    </source>
</evidence>
<feature type="transmembrane region" description="Helical" evidence="11">
    <location>
        <begin position="293"/>
        <end position="311"/>
    </location>
</feature>
<dbReference type="eggNOG" id="KOG2576">
    <property type="taxonomic scope" value="Eukaryota"/>
</dbReference>
<dbReference type="FunCoup" id="F4RT20">
    <property type="interactions" value="384"/>
</dbReference>
<dbReference type="EC" id="2.4.1.-" evidence="11"/>
<feature type="transmembrane region" description="Helical" evidence="11">
    <location>
        <begin position="213"/>
        <end position="229"/>
    </location>
</feature>
<dbReference type="GO" id="GO:0042283">
    <property type="term" value="F:dolichyl pyrophosphate Glc1Man9GlcNAc2 alpha-1,3-glucosyltransferase activity"/>
    <property type="evidence" value="ECO:0007669"/>
    <property type="project" value="UniProtKB-EC"/>
</dbReference>
<keyword evidence="9 11" id="KW-0472">Membrane</keyword>
<keyword evidence="13" id="KW-1185">Reference proteome</keyword>
<feature type="transmembrane region" description="Helical" evidence="11">
    <location>
        <begin position="345"/>
        <end position="362"/>
    </location>
</feature>
<dbReference type="PANTHER" id="PTHR12413">
    <property type="entry name" value="DOLICHYL GLYCOSYLTRANSFERASE"/>
    <property type="match status" value="1"/>
</dbReference>
<dbReference type="GO" id="GO:0005789">
    <property type="term" value="C:endoplasmic reticulum membrane"/>
    <property type="evidence" value="ECO:0007669"/>
    <property type="project" value="UniProtKB-SubCell"/>
</dbReference>
<reference evidence="13" key="1">
    <citation type="journal article" date="2011" name="Proc. Natl. Acad. Sci. U.S.A.">
        <title>Obligate biotrophy features unraveled by the genomic analysis of rust fungi.</title>
        <authorList>
            <person name="Duplessis S."/>
            <person name="Cuomo C.A."/>
            <person name="Lin Y.-C."/>
            <person name="Aerts A."/>
            <person name="Tisserant E."/>
            <person name="Veneault-Fourrey C."/>
            <person name="Joly D.L."/>
            <person name="Hacquard S."/>
            <person name="Amselem J."/>
            <person name="Cantarel B.L."/>
            <person name="Chiu R."/>
            <person name="Coutinho P.M."/>
            <person name="Feau N."/>
            <person name="Field M."/>
            <person name="Frey P."/>
            <person name="Gelhaye E."/>
            <person name="Goldberg J."/>
            <person name="Grabherr M.G."/>
            <person name="Kodira C.D."/>
            <person name="Kohler A."/>
            <person name="Kuees U."/>
            <person name="Lindquist E.A."/>
            <person name="Lucas S.M."/>
            <person name="Mago R."/>
            <person name="Mauceli E."/>
            <person name="Morin E."/>
            <person name="Murat C."/>
            <person name="Pangilinan J.L."/>
            <person name="Park R."/>
            <person name="Pearson M."/>
            <person name="Quesneville H."/>
            <person name="Rouhier N."/>
            <person name="Sakthikumar S."/>
            <person name="Salamov A.A."/>
            <person name="Schmutz J."/>
            <person name="Selles B."/>
            <person name="Shapiro H."/>
            <person name="Tanguay P."/>
            <person name="Tuskan G.A."/>
            <person name="Henrissat B."/>
            <person name="Van de Peer Y."/>
            <person name="Rouze P."/>
            <person name="Ellis J.G."/>
            <person name="Dodds P.N."/>
            <person name="Schein J.E."/>
            <person name="Zhong S."/>
            <person name="Hamelin R.C."/>
            <person name="Grigoriev I.V."/>
            <person name="Szabo L.J."/>
            <person name="Martin F."/>
        </authorList>
    </citation>
    <scope>NUCLEOTIDE SEQUENCE [LARGE SCALE GENOMIC DNA]</scope>
    <source>
        <strain evidence="13">98AG31 / pathotype 3-4-7</strain>
    </source>
</reference>
<sequence>MSTRPIDSQSTKSNNSFTSRAYSWSGLASFEWDVLILSTCIKLLLFPAYHSTDFEVHRNWLAITHSLPLSRWYYDNTSEWTLDYPPFFAYFERLLSSFAALVDPKIVQLSNLGYASSSCVAFQRGSVIVSELVLGAVLLKLARNPTEGQTPAFAFAVSASVFLHPGLLIVDHIHFQYNGFLLGILMWSIWAIRDKHFKTSALLFSICLNFKHIFVYLAPPYLIYLLRAYCFPFPRDGSASFSHFHVSRLIQLGLIVVGTCVISFGPFFFVSGATGITQILSRLFPFQRGLNHAYWAGNIWAVYSAVDRVLLKYMLFRGGHVNQHAINSTSRGLIGDTSFGVLPEISPTTCFGLSIALISIFMTKLWQDPSYSRFLKSLVLSAFTSFLFGWHVHEKAALLFLIPMTLLAGEDYQHFRTWMIASSAGIFGLFPLLIKSSETPIKIIYTLIWCSIVFTVLKKNFPSLSTGSLLLIIAENTYICGFGLVQAYVSIFHQLLFGKDGSSMDFLPLMITSIYCGIGIIWAYVRMCYLYLI</sequence>
<evidence type="ECO:0000256" key="6">
    <source>
        <dbReference type="ARBA" id="ARBA00022692"/>
    </source>
</evidence>
<proteinExistence type="inferred from homology"/>
<feature type="transmembrane region" description="Helical" evidence="11">
    <location>
        <begin position="175"/>
        <end position="192"/>
    </location>
</feature>
<gene>
    <name evidence="12" type="ORF">MELLADRAFT_37373</name>
</gene>
<dbReference type="HOGENOM" id="CLU_022045_1_1_1"/>
<comment type="catalytic activity">
    <reaction evidence="10">
        <text>an alpha-D-Glc-(1-&gt;3)-alpha-D-Man-(1-&gt;2)-alpha-D-Man-(1-&gt;2)-alpha-D-Man-(1-&gt;3)-[alpha-D-Man-(1-&gt;2)-alpha-D-Man-(1-&gt;3)-[alpha-D-Man-(1-&gt;2)-alpha-D-Man-(1-&gt;6)]-alpha-D-Man-(1-&gt;6)]-beta-D-Man-(1-&gt;4)-beta-D-GlcNAc-(1-&gt;4)-alpha-D-GlcNAc-diphospho-di-trans,poly-cis-dolichol + a di-trans,poly-cis-dolichyl beta-D-glucosyl phosphate = an alpha-D-Glc-(1-&gt;3)-alpha-D-Glc-(1-&gt;3)-alpha-D-Man-(1-&gt;2)-alpha-D-Man-(1-&gt;2)-alpha-D-Man-(1-&gt;3)-[alpha-D-Man-(1-&gt;2)-alpha-D-Man-(1-&gt;3)-[alpha-D-Man-(1-&gt;2)-alpha-D-Man-(1-&gt;6)]-alpha-D-Man-(1-&gt;6)]-beta-D-Man-(1-&gt;4)-beta-D-GlcNAc-(1-&gt;4)-alpha-D-GlcNAc-diphospho-di-trans,poly-cis-dolichol + a di-trans,poly-cis-dolichyl phosphate + H(+)</text>
        <dbReference type="Rhea" id="RHEA:31307"/>
        <dbReference type="Rhea" id="RHEA-COMP:19498"/>
        <dbReference type="Rhea" id="RHEA-COMP:19502"/>
        <dbReference type="Rhea" id="RHEA-COMP:19521"/>
        <dbReference type="Rhea" id="RHEA-COMP:19522"/>
        <dbReference type="ChEBI" id="CHEBI:15378"/>
        <dbReference type="ChEBI" id="CHEBI:57525"/>
        <dbReference type="ChEBI" id="CHEBI:57683"/>
        <dbReference type="ChEBI" id="CHEBI:132521"/>
        <dbReference type="ChEBI" id="CHEBI:132522"/>
        <dbReference type="EC" id="2.4.1.265"/>
    </reaction>
    <physiologicalReaction direction="left-to-right" evidence="10">
        <dbReference type="Rhea" id="RHEA:31308"/>
    </physiologicalReaction>
</comment>
<feature type="transmembrane region" description="Helical" evidence="11">
    <location>
        <begin position="249"/>
        <end position="272"/>
    </location>
</feature>
<feature type="transmembrane region" description="Helical" evidence="11">
    <location>
        <begin position="413"/>
        <end position="434"/>
    </location>
</feature>
<feature type="transmembrane region" description="Helical" evidence="11">
    <location>
        <begin position="504"/>
        <end position="525"/>
    </location>
</feature>
<evidence type="ECO:0000256" key="2">
    <source>
        <dbReference type="ARBA" id="ARBA00004922"/>
    </source>
</evidence>
<feature type="transmembrane region" description="Helical" evidence="11">
    <location>
        <begin position="469"/>
        <end position="492"/>
    </location>
</feature>
<feature type="transmembrane region" description="Helical" evidence="11">
    <location>
        <begin position="374"/>
        <end position="393"/>
    </location>
</feature>
<dbReference type="KEGG" id="mlr:MELLADRAFT_37373"/>
<dbReference type="InterPro" id="IPR004856">
    <property type="entry name" value="Glyco_trans_ALG6/ALG8"/>
</dbReference>
<evidence type="ECO:0000256" key="10">
    <source>
        <dbReference type="ARBA" id="ARBA00047346"/>
    </source>
</evidence>
<dbReference type="EMBL" id="GL883118">
    <property type="protein sequence ID" value="EGG04429.1"/>
    <property type="molecule type" value="Genomic_DNA"/>
</dbReference>
<organism evidence="13">
    <name type="scientific">Melampsora larici-populina (strain 98AG31 / pathotype 3-4-7)</name>
    <name type="common">Poplar leaf rust fungus</name>
    <dbReference type="NCBI Taxonomy" id="747676"/>
    <lineage>
        <taxon>Eukaryota</taxon>
        <taxon>Fungi</taxon>
        <taxon>Dikarya</taxon>
        <taxon>Basidiomycota</taxon>
        <taxon>Pucciniomycotina</taxon>
        <taxon>Pucciniomycetes</taxon>
        <taxon>Pucciniales</taxon>
        <taxon>Melampsoraceae</taxon>
        <taxon>Melampsora</taxon>
    </lineage>
</organism>
<evidence type="ECO:0000313" key="13">
    <source>
        <dbReference type="Proteomes" id="UP000001072"/>
    </source>
</evidence>
<dbReference type="GO" id="GO:0006488">
    <property type="term" value="P:dolichol-linked oligosaccharide biosynthetic process"/>
    <property type="evidence" value="ECO:0007669"/>
    <property type="project" value="EnsemblFungi"/>
</dbReference>
<evidence type="ECO:0000256" key="1">
    <source>
        <dbReference type="ARBA" id="ARBA00004477"/>
    </source>
</evidence>
<dbReference type="Proteomes" id="UP000001072">
    <property type="component" value="Unassembled WGS sequence"/>
</dbReference>
<dbReference type="VEuPathDB" id="FungiDB:MELLADRAFT_37373"/>
<comment type="similarity">
    <text evidence="3 11">Belongs to the ALG6/ALG8 glucosyltransferase family.</text>
</comment>
<evidence type="ECO:0000313" key="12">
    <source>
        <dbReference type="EMBL" id="EGG04429.1"/>
    </source>
</evidence>
<keyword evidence="4 11" id="KW-0328">Glycosyltransferase</keyword>
<dbReference type="AlphaFoldDB" id="F4RT20"/>
<evidence type="ECO:0000256" key="3">
    <source>
        <dbReference type="ARBA" id="ARBA00008715"/>
    </source>
</evidence>
<evidence type="ECO:0000256" key="9">
    <source>
        <dbReference type="ARBA" id="ARBA00023136"/>
    </source>
</evidence>
<keyword evidence="8 11" id="KW-1133">Transmembrane helix</keyword>
<name>F4RT20_MELLP</name>
<protein>
    <recommendedName>
        <fullName evidence="11">Alpha-1,3-glucosyltransferase</fullName>
        <ecNumber evidence="11">2.4.1.-</ecNumber>
    </recommendedName>
</protein>
<dbReference type="Pfam" id="PF03155">
    <property type="entry name" value="Alg6_Alg8"/>
    <property type="match status" value="1"/>
</dbReference>
<dbReference type="InParanoid" id="F4RT20"/>
<dbReference type="UniPathway" id="UPA00378"/>
<keyword evidence="7 11" id="KW-0256">Endoplasmic reticulum</keyword>
<dbReference type="RefSeq" id="XP_007412220.1">
    <property type="nucleotide sequence ID" value="XM_007412158.1"/>
</dbReference>
<dbReference type="GeneID" id="18927635"/>
<evidence type="ECO:0000256" key="8">
    <source>
        <dbReference type="ARBA" id="ARBA00022989"/>
    </source>
</evidence>
<dbReference type="PANTHER" id="PTHR12413:SF2">
    <property type="entry name" value="DOLICHYL PYROPHOSPHATE GLC1MAN9GLCNAC2 ALPHA-1,3-GLUCOSYLTRANSFERASE-RELATED"/>
    <property type="match status" value="1"/>
</dbReference>
<keyword evidence="6 11" id="KW-0812">Transmembrane</keyword>
<comment type="pathway">
    <text evidence="2 11">Protein modification; protein glycosylation.</text>
</comment>
<keyword evidence="5 11" id="KW-0808">Transferase</keyword>
<dbReference type="OrthoDB" id="1689333at2759"/>
<evidence type="ECO:0000256" key="4">
    <source>
        <dbReference type="ARBA" id="ARBA00022676"/>
    </source>
</evidence>
<evidence type="ECO:0000256" key="5">
    <source>
        <dbReference type="ARBA" id="ARBA00022679"/>
    </source>
</evidence>